<dbReference type="Gene3D" id="1.10.10.10">
    <property type="entry name" value="Winged helix-like DNA-binding domain superfamily/Winged helix DNA-binding domain"/>
    <property type="match status" value="1"/>
</dbReference>
<dbReference type="InterPro" id="IPR011711">
    <property type="entry name" value="GntR_C"/>
</dbReference>
<proteinExistence type="predicted"/>
<dbReference type="RefSeq" id="WP_096495705.1">
    <property type="nucleotide sequence ID" value="NZ_CP023445.1"/>
</dbReference>
<evidence type="ECO:0000259" key="4">
    <source>
        <dbReference type="PROSITE" id="PS50949"/>
    </source>
</evidence>
<dbReference type="SUPFAM" id="SSF48008">
    <property type="entry name" value="GntR ligand-binding domain-like"/>
    <property type="match status" value="1"/>
</dbReference>
<keyword evidence="2" id="KW-0238">DNA-binding</keyword>
<reference evidence="5" key="1">
    <citation type="submission" date="2017-09" db="EMBL/GenBank/DDBJ databases">
        <title>Complete Genome Sequence of ansamitocin-producing Bacterium Actinosynnema pretiosum X47.</title>
        <authorList>
            <person name="Cao G."/>
            <person name="Zong G."/>
            <person name="Zhong C."/>
            <person name="Fu J."/>
        </authorList>
    </citation>
    <scope>NUCLEOTIDE SEQUENCE [LARGE SCALE GENOMIC DNA]</scope>
    <source>
        <strain evidence="5">X47</strain>
    </source>
</reference>
<dbReference type="SMART" id="SM00895">
    <property type="entry name" value="FCD"/>
    <property type="match status" value="1"/>
</dbReference>
<evidence type="ECO:0000313" key="5">
    <source>
        <dbReference type="EMBL" id="ATE55876.1"/>
    </source>
</evidence>
<dbReference type="InterPro" id="IPR000524">
    <property type="entry name" value="Tscrpt_reg_HTH_GntR"/>
</dbReference>
<sequence>MSSPSTINPVAVGASLRGTVEDAVAAAIVSGELAPGTLVTAPTLAARFGVSATPVREAMLNLQKRGFVDVVRNKGFRITQVSEQDLWEIVRLRQQLEAPPMRGIARTMQPAIAAELRVKAQAIVDAAEVADLAAYLAADLDFHLRLLELHGNRRLIAIVKDLRQQTRMVGLADMIGTAELARSAAEHHLLVDLLEAHDGRGAEALLTDHIGHVLGWWSGNSED</sequence>
<feature type="domain" description="HTH gntR-type" evidence="4">
    <location>
        <begin position="14"/>
        <end position="81"/>
    </location>
</feature>
<keyword evidence="6" id="KW-1185">Reference proteome</keyword>
<dbReference type="GO" id="GO:0003700">
    <property type="term" value="F:DNA-binding transcription factor activity"/>
    <property type="evidence" value="ECO:0007669"/>
    <property type="project" value="InterPro"/>
</dbReference>
<evidence type="ECO:0000256" key="1">
    <source>
        <dbReference type="ARBA" id="ARBA00023015"/>
    </source>
</evidence>
<dbReference type="EMBL" id="CP023445">
    <property type="protein sequence ID" value="ATE55876.1"/>
    <property type="molecule type" value="Genomic_DNA"/>
</dbReference>
<dbReference type="CDD" id="cd07377">
    <property type="entry name" value="WHTH_GntR"/>
    <property type="match status" value="1"/>
</dbReference>
<accession>A0A290ZA57</accession>
<dbReference type="KEGG" id="apre:CNX65_23500"/>
<dbReference type="InterPro" id="IPR036388">
    <property type="entry name" value="WH-like_DNA-bd_sf"/>
</dbReference>
<dbReference type="InterPro" id="IPR008920">
    <property type="entry name" value="TF_FadR/GntR_C"/>
</dbReference>
<dbReference type="SUPFAM" id="SSF46785">
    <property type="entry name" value="Winged helix' DNA-binding domain"/>
    <property type="match status" value="1"/>
</dbReference>
<dbReference type="AlphaFoldDB" id="A0A290ZA57"/>
<protein>
    <submittedName>
        <fullName evidence="5">GntR family transcriptional regulator</fullName>
    </submittedName>
</protein>
<name>A0A290ZA57_9PSEU</name>
<dbReference type="SMART" id="SM00345">
    <property type="entry name" value="HTH_GNTR"/>
    <property type="match status" value="1"/>
</dbReference>
<dbReference type="PROSITE" id="PS50949">
    <property type="entry name" value="HTH_GNTR"/>
    <property type="match status" value="1"/>
</dbReference>
<gene>
    <name evidence="5" type="ORF">CNX65_23500</name>
</gene>
<dbReference type="PANTHER" id="PTHR43537">
    <property type="entry name" value="TRANSCRIPTIONAL REGULATOR, GNTR FAMILY"/>
    <property type="match status" value="1"/>
</dbReference>
<dbReference type="Gene3D" id="1.20.120.530">
    <property type="entry name" value="GntR ligand-binding domain-like"/>
    <property type="match status" value="1"/>
</dbReference>
<dbReference type="PANTHER" id="PTHR43537:SF45">
    <property type="entry name" value="GNTR FAMILY REGULATORY PROTEIN"/>
    <property type="match status" value="1"/>
</dbReference>
<dbReference type="Proteomes" id="UP000218505">
    <property type="component" value="Chromosome"/>
</dbReference>
<keyword evidence="1" id="KW-0805">Transcription regulation</keyword>
<evidence type="ECO:0000313" key="6">
    <source>
        <dbReference type="Proteomes" id="UP000218505"/>
    </source>
</evidence>
<dbReference type="InterPro" id="IPR036390">
    <property type="entry name" value="WH_DNA-bd_sf"/>
</dbReference>
<evidence type="ECO:0000256" key="2">
    <source>
        <dbReference type="ARBA" id="ARBA00023125"/>
    </source>
</evidence>
<dbReference type="Pfam" id="PF07729">
    <property type="entry name" value="FCD"/>
    <property type="match status" value="1"/>
</dbReference>
<dbReference type="GO" id="GO:0003677">
    <property type="term" value="F:DNA binding"/>
    <property type="evidence" value="ECO:0007669"/>
    <property type="project" value="UniProtKB-KW"/>
</dbReference>
<organism evidence="5 6">
    <name type="scientific">Actinosynnema pretiosum</name>
    <dbReference type="NCBI Taxonomy" id="42197"/>
    <lineage>
        <taxon>Bacteria</taxon>
        <taxon>Bacillati</taxon>
        <taxon>Actinomycetota</taxon>
        <taxon>Actinomycetes</taxon>
        <taxon>Pseudonocardiales</taxon>
        <taxon>Pseudonocardiaceae</taxon>
        <taxon>Actinosynnema</taxon>
    </lineage>
</organism>
<keyword evidence="3" id="KW-0804">Transcription</keyword>
<evidence type="ECO:0000256" key="3">
    <source>
        <dbReference type="ARBA" id="ARBA00023163"/>
    </source>
</evidence>
<dbReference type="Pfam" id="PF00392">
    <property type="entry name" value="GntR"/>
    <property type="match status" value="1"/>
</dbReference>